<evidence type="ECO:0008006" key="3">
    <source>
        <dbReference type="Google" id="ProtNLM"/>
    </source>
</evidence>
<protein>
    <recommendedName>
        <fullName evidence="3">Amidohydrolase family protein</fullName>
    </recommendedName>
</protein>
<evidence type="ECO:0000313" key="2">
    <source>
        <dbReference type="EMBL" id="MYD90529.1"/>
    </source>
</evidence>
<comment type="caution">
    <text evidence="2">The sequence shown here is derived from an EMBL/GenBank/DDBJ whole genome shotgun (WGS) entry which is preliminary data.</text>
</comment>
<dbReference type="EMBL" id="VXPY01000066">
    <property type="protein sequence ID" value="MYD90529.1"/>
    <property type="molecule type" value="Genomic_DNA"/>
</dbReference>
<reference evidence="2" key="1">
    <citation type="submission" date="2019-09" db="EMBL/GenBank/DDBJ databases">
        <title>Characterisation of the sponge microbiome using genome-centric metagenomics.</title>
        <authorList>
            <person name="Engelberts J.P."/>
            <person name="Robbins S.J."/>
            <person name="De Goeij J.M."/>
            <person name="Aranda M."/>
            <person name="Bell S.C."/>
            <person name="Webster N.S."/>
        </authorList>
    </citation>
    <scope>NUCLEOTIDE SEQUENCE</scope>
    <source>
        <strain evidence="2">SB0662_bin_9</strain>
    </source>
</reference>
<name>A0A6B1DS47_9CHLR</name>
<proteinExistence type="predicted"/>
<feature type="chain" id="PRO_5025515523" description="Amidohydrolase family protein" evidence="1">
    <location>
        <begin position="20"/>
        <end position="323"/>
    </location>
</feature>
<accession>A0A6B1DS47</accession>
<sequence length="323" mass="35608">MVLVLAVAAVMAWGGVPVAAQEPAPSASTWHLQVGVHLDAGLHDVRVRNPSPAFRTPQLAESTWQPVHVPEPAQIVSFYGHPGVPIMGVLGHGTPEVVAERVAVWAEHYDRLNGPRGVIPAFHLITGVAQAGPTRDGTWLYRLSHERIGKYVEVARERGMLLFLDTQIGWSDPLVEVQLLEPFLREPFVHVALDPEFATEPLGVGPGKALGHLTGDQINEVQRYLATLVEEVGLPPKILIVHQFTTRMLYYREVIENYDAVELSVDMDGFGYTAAKLSGYRRFALAAPSERPGLKLFFDWDVPVMTPEDVQGLDQPPGLIIYQ</sequence>
<dbReference type="AlphaFoldDB" id="A0A6B1DS47"/>
<evidence type="ECO:0000256" key="1">
    <source>
        <dbReference type="SAM" id="SignalP"/>
    </source>
</evidence>
<organism evidence="2">
    <name type="scientific">Caldilineaceae bacterium SB0662_bin_9</name>
    <dbReference type="NCBI Taxonomy" id="2605258"/>
    <lineage>
        <taxon>Bacteria</taxon>
        <taxon>Bacillati</taxon>
        <taxon>Chloroflexota</taxon>
        <taxon>Caldilineae</taxon>
        <taxon>Caldilineales</taxon>
        <taxon>Caldilineaceae</taxon>
    </lineage>
</organism>
<keyword evidence="1" id="KW-0732">Signal</keyword>
<feature type="signal peptide" evidence="1">
    <location>
        <begin position="1"/>
        <end position="19"/>
    </location>
</feature>
<gene>
    <name evidence="2" type="ORF">F4Y08_09385</name>
</gene>